<name>A0ABP9PVP4_9ACTN</name>
<accession>A0ABP9PVP4</accession>
<organism evidence="1 2">
    <name type="scientific">Nocardioides marinquilinus</name>
    <dbReference type="NCBI Taxonomy" id="1210400"/>
    <lineage>
        <taxon>Bacteria</taxon>
        <taxon>Bacillati</taxon>
        <taxon>Actinomycetota</taxon>
        <taxon>Actinomycetes</taxon>
        <taxon>Propionibacteriales</taxon>
        <taxon>Nocardioidaceae</taxon>
        <taxon>Nocardioides</taxon>
    </lineage>
</organism>
<gene>
    <name evidence="1" type="ORF">GCM10023340_34350</name>
</gene>
<comment type="caution">
    <text evidence="1">The sequence shown here is derived from an EMBL/GenBank/DDBJ whole genome shotgun (WGS) entry which is preliminary data.</text>
</comment>
<dbReference type="RefSeq" id="WP_345461368.1">
    <property type="nucleotide sequence ID" value="NZ_BAABKG010000004.1"/>
</dbReference>
<sequence>MSEAAVPPDLTLVEYDIGQSVRFTAVFDREVGGEDDWEGSRLEVGGGWQVTGSIPMVVRSAVLFGGEFGLSIDEVAWRRADGRGPGREIYRPELDSAQLALDLA</sequence>
<proteinExistence type="predicted"/>
<dbReference type="Proteomes" id="UP001500221">
    <property type="component" value="Unassembled WGS sequence"/>
</dbReference>
<protein>
    <submittedName>
        <fullName evidence="1">Uncharacterized protein</fullName>
    </submittedName>
</protein>
<reference evidence="2" key="1">
    <citation type="journal article" date="2019" name="Int. J. Syst. Evol. Microbiol.">
        <title>The Global Catalogue of Microorganisms (GCM) 10K type strain sequencing project: providing services to taxonomists for standard genome sequencing and annotation.</title>
        <authorList>
            <consortium name="The Broad Institute Genomics Platform"/>
            <consortium name="The Broad Institute Genome Sequencing Center for Infectious Disease"/>
            <person name="Wu L."/>
            <person name="Ma J."/>
        </authorList>
    </citation>
    <scope>NUCLEOTIDE SEQUENCE [LARGE SCALE GENOMIC DNA]</scope>
    <source>
        <strain evidence="2">JCM 18459</strain>
    </source>
</reference>
<evidence type="ECO:0000313" key="1">
    <source>
        <dbReference type="EMBL" id="GAA5153024.1"/>
    </source>
</evidence>
<dbReference type="EMBL" id="BAABKG010000004">
    <property type="protein sequence ID" value="GAA5153024.1"/>
    <property type="molecule type" value="Genomic_DNA"/>
</dbReference>
<keyword evidence="2" id="KW-1185">Reference proteome</keyword>
<evidence type="ECO:0000313" key="2">
    <source>
        <dbReference type="Proteomes" id="UP001500221"/>
    </source>
</evidence>